<sequence length="153" mass="17540">MWYILIPILLIVIMMGLLCVGAKEKGKFLFTDIHTIYIDGLPNVLSGIKVQFQVDKDKFILCEHLRPIKEINKSNLINAEIMSEHQITQRISLGKMIVFGVFSLAMKKDKIVHINYLVVTYNQDGEERQLILNPTVNLKSSVDFLREYIGVTC</sequence>
<dbReference type="AlphaFoldDB" id="A0A401ULN8"/>
<accession>A0A401ULN8</accession>
<protein>
    <submittedName>
        <fullName evidence="1">Uncharacterized protein</fullName>
    </submittedName>
</protein>
<evidence type="ECO:0000313" key="2">
    <source>
        <dbReference type="Proteomes" id="UP000287872"/>
    </source>
</evidence>
<evidence type="ECO:0000313" key="1">
    <source>
        <dbReference type="EMBL" id="GCD10446.1"/>
    </source>
</evidence>
<name>A0A401ULN8_9CLOT</name>
<proteinExistence type="predicted"/>
<keyword evidence="2" id="KW-1185">Reference proteome</keyword>
<dbReference type="EMBL" id="BHYK01000010">
    <property type="protein sequence ID" value="GCD10446.1"/>
    <property type="molecule type" value="Genomic_DNA"/>
</dbReference>
<dbReference type="RefSeq" id="WP_125001098.1">
    <property type="nucleotide sequence ID" value="NZ_BHYK01000010.1"/>
</dbReference>
<dbReference type="Proteomes" id="UP000287872">
    <property type="component" value="Unassembled WGS sequence"/>
</dbReference>
<dbReference type="OrthoDB" id="306887at2"/>
<gene>
    <name evidence="1" type="ORF">Ctaglu_20690</name>
</gene>
<comment type="caution">
    <text evidence="1">The sequence shown here is derived from an EMBL/GenBank/DDBJ whole genome shotgun (WGS) entry which is preliminary data.</text>
</comment>
<organism evidence="1 2">
    <name type="scientific">Clostridium tagluense</name>
    <dbReference type="NCBI Taxonomy" id="360422"/>
    <lineage>
        <taxon>Bacteria</taxon>
        <taxon>Bacillati</taxon>
        <taxon>Bacillota</taxon>
        <taxon>Clostridia</taxon>
        <taxon>Eubacteriales</taxon>
        <taxon>Clostridiaceae</taxon>
        <taxon>Clostridium</taxon>
    </lineage>
</organism>
<reference evidence="1 2" key="1">
    <citation type="submission" date="2018-11" db="EMBL/GenBank/DDBJ databases">
        <title>Genome sequencing and assembly of Clostridium tagluense strain A121.</title>
        <authorList>
            <person name="Murakami T."/>
            <person name="Segawa T."/>
            <person name="Shcherbakova V.A."/>
            <person name="Mori H."/>
            <person name="Yoshimura Y."/>
        </authorList>
    </citation>
    <scope>NUCLEOTIDE SEQUENCE [LARGE SCALE GENOMIC DNA]</scope>
    <source>
        <strain evidence="1 2">A121</strain>
    </source>
</reference>